<evidence type="ECO:0000313" key="3">
    <source>
        <dbReference type="Proteomes" id="UP000034182"/>
    </source>
</evidence>
<dbReference type="Pfam" id="PF06985">
    <property type="entry name" value="HET"/>
    <property type="match status" value="1"/>
</dbReference>
<dbReference type="InterPro" id="IPR010730">
    <property type="entry name" value="HET"/>
</dbReference>
<dbReference type="PANTHER" id="PTHR33112:SF16">
    <property type="entry name" value="HETEROKARYON INCOMPATIBILITY DOMAIN-CONTAINING PROTEIN"/>
    <property type="match status" value="1"/>
</dbReference>
<reference evidence="2 3" key="1">
    <citation type="submission" date="2015-03" db="EMBL/GenBank/DDBJ databases">
        <authorList>
            <person name="Morales-Cruz A."/>
            <person name="Amrine K.C."/>
            <person name="Cantu D."/>
        </authorList>
    </citation>
    <scope>NUCLEOTIDE SEQUENCE [LARGE SCALE GENOMIC DNA]</scope>
    <source>
        <strain evidence="2">DS831</strain>
    </source>
</reference>
<gene>
    <name evidence="2" type="ORF">UCDDS831_g04475</name>
</gene>
<dbReference type="EMBL" id="LAQI01000098">
    <property type="protein sequence ID" value="KKY20699.1"/>
    <property type="molecule type" value="Genomic_DNA"/>
</dbReference>
<accession>A0A0G2EDZ4</accession>
<organism evidence="2 3">
    <name type="scientific">Diplodia seriata</name>
    <dbReference type="NCBI Taxonomy" id="420778"/>
    <lineage>
        <taxon>Eukaryota</taxon>
        <taxon>Fungi</taxon>
        <taxon>Dikarya</taxon>
        <taxon>Ascomycota</taxon>
        <taxon>Pezizomycotina</taxon>
        <taxon>Dothideomycetes</taxon>
        <taxon>Dothideomycetes incertae sedis</taxon>
        <taxon>Botryosphaeriales</taxon>
        <taxon>Botryosphaeriaceae</taxon>
        <taxon>Diplodia</taxon>
    </lineage>
</organism>
<dbReference type="AlphaFoldDB" id="A0A0G2EDZ4"/>
<dbReference type="PANTHER" id="PTHR33112">
    <property type="entry name" value="DOMAIN PROTEIN, PUTATIVE-RELATED"/>
    <property type="match status" value="1"/>
</dbReference>
<sequence length="295" mass="33431">MENPLTLVEYPKEDLCPACRDLPPVNRLQSYEHLLHDNFESFLSCPCPFCIWLNDAQKAGLTPSDRDLRIKNNEAVCLLGNLRATPQTINLGDQMFHLFSVCFRLFADPRDPCAKSIQGKDPFPNPRSDQAFDTINSWLQDCVCKHESCKTPDDAFLPSYIVDVGVSGQGCRLLLTDGQQRERYAALSYVWGVSLQEQPVHLSKESQERLTHGIPEDKLPPTIKDAVFVTRKLEIRYLWVDALCIFQDDDAVKTAEIAKMHHIFGNAFVTIQAARAKSIKEGFLHERPPIQDLCT</sequence>
<protein>
    <submittedName>
        <fullName evidence="2">Putative het domain</fullName>
    </submittedName>
</protein>
<proteinExistence type="predicted"/>
<feature type="domain" description="Heterokaryon incompatibility" evidence="1">
    <location>
        <begin position="184"/>
        <end position="287"/>
    </location>
</feature>
<name>A0A0G2EDZ4_9PEZI</name>
<dbReference type="Proteomes" id="UP000034182">
    <property type="component" value="Unassembled WGS sequence"/>
</dbReference>
<comment type="caution">
    <text evidence="2">The sequence shown here is derived from an EMBL/GenBank/DDBJ whole genome shotgun (WGS) entry which is preliminary data.</text>
</comment>
<evidence type="ECO:0000313" key="2">
    <source>
        <dbReference type="EMBL" id="KKY20699.1"/>
    </source>
</evidence>
<evidence type="ECO:0000259" key="1">
    <source>
        <dbReference type="Pfam" id="PF06985"/>
    </source>
</evidence>
<reference evidence="2 3" key="2">
    <citation type="submission" date="2015-05" db="EMBL/GenBank/DDBJ databases">
        <title>Distinctive expansion of gene families associated with plant cell wall degradation and secondary metabolism in the genomes of grapevine trunk pathogens.</title>
        <authorList>
            <person name="Lawrence D.P."/>
            <person name="Travadon R."/>
            <person name="Rolshausen P.E."/>
            <person name="Baumgartner K."/>
        </authorList>
    </citation>
    <scope>NUCLEOTIDE SEQUENCE [LARGE SCALE GENOMIC DNA]</scope>
    <source>
        <strain evidence="2">DS831</strain>
    </source>
</reference>